<dbReference type="GO" id="GO:0032453">
    <property type="term" value="F:histone H3K4 demethylase activity"/>
    <property type="evidence" value="ECO:0007669"/>
    <property type="project" value="TreeGrafter"/>
</dbReference>
<dbReference type="GO" id="GO:0032259">
    <property type="term" value="P:methylation"/>
    <property type="evidence" value="ECO:0007669"/>
    <property type="project" value="UniProtKB-KW"/>
</dbReference>
<dbReference type="PANTHER" id="PTHR13096">
    <property type="entry name" value="MINA53 MYC INDUCED NUCLEAR ANTIGEN"/>
    <property type="match status" value="1"/>
</dbReference>
<dbReference type="EMBL" id="JI171520">
    <property type="protein sequence ID" value="ADY45238.1"/>
    <property type="molecule type" value="mRNA"/>
</dbReference>
<dbReference type="SUPFAM" id="SSF51197">
    <property type="entry name" value="Clavaminate synthase-like"/>
    <property type="match status" value="1"/>
</dbReference>
<keyword evidence="2" id="KW-0804">Transcription</keyword>
<dbReference type="EC" id="1.14.11.27" evidence="2"/>
<feature type="region of interest" description="Disordered" evidence="3">
    <location>
        <begin position="240"/>
        <end position="265"/>
    </location>
</feature>
<evidence type="ECO:0000313" key="4">
    <source>
        <dbReference type="EMBL" id="ADY45238.1"/>
    </source>
</evidence>
<keyword evidence="4" id="KW-0808">Transferase</keyword>
<keyword evidence="2" id="KW-0539">Nucleus</keyword>
<name>F1L534_ASCSU</name>
<dbReference type="InterPro" id="IPR039994">
    <property type="entry name" value="NO66-like"/>
</dbReference>
<feature type="region of interest" description="Disordered" evidence="3">
    <location>
        <begin position="1"/>
        <end position="181"/>
    </location>
</feature>
<comment type="subcellular location">
    <subcellularLocation>
        <location evidence="2">Nucleus</location>
    </subcellularLocation>
</comment>
<sequence>MLFSQRIFGMGKHSKNKKLHKTLSGEGTKLSGENSEKKTNSAENLLQPSGQEKSAFEVLKLNRKVDKSSTVSTPTKNKRPLASEMRKKRRGSDGIGVRHVPIRTNSEILQERRIKENESRKGDRVDSNTTMPTEEIAGLTKKVENGTTKKIKRKSKKRNVVSDTSGPDRKHPRSDNDAEDNIFAELITADQGDDIEKKEGRVVRKKKVVGGKVVEYDERESSVVDEGDALIIESTGEDLIESFDDGDDENEENDMSSDEIEDDESYEEAMMKEKILMKKERKDFKPEDYCVIIKENATKSDRNIIDFNELPFSKMADSVQNAKDAWQWIISPMKLDEFFNDIFEKKALVVQRKNPKYYGNLYSTKKFIEILQSHYIEYGTNVNVAVYKDGERFTPNGIGKVYPEEIRAQLNAGHSVQFVNPQTFCDSVWHLCDTTQELFGSFVGANTFVMTI</sequence>
<feature type="compositionally biased region" description="Basic and acidic residues" evidence="3">
    <location>
        <begin position="109"/>
        <end position="126"/>
    </location>
</feature>
<evidence type="ECO:0000256" key="1">
    <source>
        <dbReference type="ARBA" id="ARBA00023004"/>
    </source>
</evidence>
<comment type="catalytic activity">
    <reaction evidence="2">
        <text>N(6),N(6)-dimethyl-L-lysyl(36)-[histone H3] + 2 2-oxoglutarate + 2 O2 = L-lysyl(36)-[histone H3] + 2 formaldehyde + 2 succinate + 2 CO2</text>
        <dbReference type="Rhea" id="RHEA:42032"/>
        <dbReference type="Rhea" id="RHEA-COMP:9785"/>
        <dbReference type="Rhea" id="RHEA-COMP:9787"/>
        <dbReference type="ChEBI" id="CHEBI:15379"/>
        <dbReference type="ChEBI" id="CHEBI:16526"/>
        <dbReference type="ChEBI" id="CHEBI:16810"/>
        <dbReference type="ChEBI" id="CHEBI:16842"/>
        <dbReference type="ChEBI" id="CHEBI:29969"/>
        <dbReference type="ChEBI" id="CHEBI:30031"/>
        <dbReference type="ChEBI" id="CHEBI:61976"/>
        <dbReference type="EC" id="1.14.11.27"/>
    </reaction>
</comment>
<feature type="compositionally biased region" description="Basic and acidic residues" evidence="3">
    <location>
        <begin position="166"/>
        <end position="176"/>
    </location>
</feature>
<dbReference type="Gene3D" id="2.60.120.650">
    <property type="entry name" value="Cupin"/>
    <property type="match status" value="1"/>
</dbReference>
<feature type="compositionally biased region" description="Polar residues" evidence="3">
    <location>
        <begin position="41"/>
        <end position="52"/>
    </location>
</feature>
<reference evidence="4" key="1">
    <citation type="journal article" date="2011" name="Genome Res.">
        <title>Deep small RNA sequencing from the nematode Ascaris reveals conservation, functional diversification, and novel developmental profiles.</title>
        <authorList>
            <person name="Wang J."/>
            <person name="Czech B."/>
            <person name="Crunk A."/>
            <person name="Wallace A."/>
            <person name="Mitreva M."/>
            <person name="Hannon G.J."/>
            <person name="Davis R.E."/>
        </authorList>
    </citation>
    <scope>NUCLEOTIDE SEQUENCE</scope>
</reference>
<feature type="compositionally biased region" description="Basic residues" evidence="3">
    <location>
        <begin position="12"/>
        <end position="21"/>
    </location>
</feature>
<dbReference type="GO" id="GO:0140680">
    <property type="term" value="F:histone H3K36me/H3K36me2 demethylase activity"/>
    <property type="evidence" value="ECO:0007669"/>
    <property type="project" value="UniProtKB-EC"/>
</dbReference>
<proteinExistence type="evidence at transcript level"/>
<comment type="function">
    <text evidence="2">Oxygenase that can act as both a histone lysine demethylase and a ribosomal histidine hydroxylase.</text>
</comment>
<keyword evidence="2" id="KW-0479">Metal-binding</keyword>
<dbReference type="PANTHER" id="PTHR13096:SF8">
    <property type="entry name" value="RIBOSOMAL OXYGENASE 1"/>
    <property type="match status" value="1"/>
</dbReference>
<comment type="similarity">
    <text evidence="2">Belongs to the ROX family.</text>
</comment>
<organism evidence="4">
    <name type="scientific">Ascaris suum</name>
    <name type="common">Pig roundworm</name>
    <name type="synonym">Ascaris lumbricoides</name>
    <dbReference type="NCBI Taxonomy" id="6253"/>
    <lineage>
        <taxon>Eukaryota</taxon>
        <taxon>Metazoa</taxon>
        <taxon>Ecdysozoa</taxon>
        <taxon>Nematoda</taxon>
        <taxon>Chromadorea</taxon>
        <taxon>Rhabditida</taxon>
        <taxon>Spirurina</taxon>
        <taxon>Ascaridomorpha</taxon>
        <taxon>Ascaridoidea</taxon>
        <taxon>Ascarididae</taxon>
        <taxon>Ascaris</taxon>
    </lineage>
</organism>
<keyword evidence="2" id="KW-0223">Dioxygenase</keyword>
<accession>F1L534</accession>
<keyword evidence="2" id="KW-0560">Oxidoreductase</keyword>
<comment type="cofactor">
    <cofactor evidence="2">
        <name>Fe(2+)</name>
        <dbReference type="ChEBI" id="CHEBI:29033"/>
    </cofactor>
    <text evidence="2">Binds 1 Fe(2+) ion per subunit.</text>
</comment>
<evidence type="ECO:0000256" key="2">
    <source>
        <dbReference type="RuleBase" id="RU366061"/>
    </source>
</evidence>
<evidence type="ECO:0000256" key="3">
    <source>
        <dbReference type="SAM" id="MobiDB-lite"/>
    </source>
</evidence>
<dbReference type="GO" id="GO:0005506">
    <property type="term" value="F:iron ion binding"/>
    <property type="evidence" value="ECO:0007669"/>
    <property type="project" value="UniProtKB-UniRule"/>
</dbReference>
<dbReference type="GO" id="GO:0008168">
    <property type="term" value="F:methyltransferase activity"/>
    <property type="evidence" value="ECO:0007669"/>
    <property type="project" value="UniProtKB-KW"/>
</dbReference>
<dbReference type="GO" id="GO:0005730">
    <property type="term" value="C:nucleolus"/>
    <property type="evidence" value="ECO:0007669"/>
    <property type="project" value="TreeGrafter"/>
</dbReference>
<feature type="compositionally biased region" description="Basic residues" evidence="3">
    <location>
        <begin position="149"/>
        <end position="159"/>
    </location>
</feature>
<keyword evidence="1 2" id="KW-0408">Iron</keyword>
<dbReference type="AlphaFoldDB" id="F1L534"/>
<protein>
    <recommendedName>
        <fullName evidence="2">Bifunctional lysine-specific demethylase and histidyl-hydroxylase</fullName>
        <ecNumber evidence="2">1.14.11.27</ecNumber>
    </recommendedName>
</protein>
<keyword evidence="4" id="KW-0489">Methyltransferase</keyword>
<keyword evidence="2" id="KW-0805">Transcription regulation</keyword>